<sequence length="1205" mass="127749">MHGRAGEPRGESPEDLPGEDRQRFHDLARITTWKQFAGSVAELYDDSPERSFRAVAQRGRKAGYGISPNTVASLVRGNRQPQRSSLQGYLYGCGLTKTEVTAWLAVWDRLAAGRIDEEPSGARSAPAGWITAAGIDGNGRDHFQQKALGQRNAGQGGDLFRGREAARAAIRAWLRQPIDPGLPLVVTGQPGAGKSSVVARVAREISLDAGQLGLMFFARDATHDTFLTALGRCLGRADVTGMIDVVETWAARPDARFLLVVDALDEAGSPADRDEIVSTLMAVTALPGVRAVVATRRLSAQNPFTTLGLLATLGVRSAAGHNLVDLDDDRYFDPDGLRAVAAALLRKDGATHPGPPGAAWQHYRADRDLTDRLAAIIGRRAERNYLVAALAAHPLSMDPRPMDPLAPDFDESRLPSSVREALTKYLDHLVAAERVRVRGLLLALAYARGAGLDDGMWLRFAAALDSPVSGADLEELRDSPAADYLLQSNRDSDGTPVTRLFHQALADELKAQRNRGPSDELKLFRLVRPAGPAGWAGTPYARRHAADHAAAADRLGDLLDDPAFLAHCDLFRLLPVIPAAPGPALAGTAAVLRRAAGRADSLPPPARAQLIALAALHLQQHPLQHRLLQLSDTPHVPLWAHGLGRSHQQFNLLPEVTALAVGGFGRTDVIVATSGSAELLILDANGQLLTKLVAPCRRGIAAVTIGVLAGAPVIVALGHDGTLCLWNEDLRADDLRFPPQPVPATAVAVGRFGQGDVIATATDRTMQLWTAEGAPLGPRFPMAHISVKGLTFGQWEGQPVLASTGLDGAVRFWREHGGRAWGRTFIGHQRAACAVAVGRLDDREVVAVAHDDRAVRLWHGPNQLAMDPLTEHTDMVNAVAIGTLGDRQVIATGSRDGAIRIWDSPATGSSRTSTSDHRRPITALATGIYAGRPILVTTSDDSSVRVWDLDGRPVGAPLTTTASPLTVTTGPLNGINVIAVVGRAGSVQIWDDRRRLQRMPLTSRPVGATAVQIGRAGGRYCFVTTHHDGLARRWDSRGNLVSASFGRPGRTITGLAIGRLGDAEAAALGYSDGLVRIFDLAAGTALGQNGAAGSAVTAMTIAHGILAVGYDDGTVRHFDAASGSGFHTAREAHRGKVSAVTIGSAGDQLVIASAGADRRARIWTRDGAPAESLELLEAPHGMVITADGQLVIAAGPALCGWQLCF</sequence>
<dbReference type="SUPFAM" id="SSF52540">
    <property type="entry name" value="P-loop containing nucleoside triphosphate hydrolases"/>
    <property type="match status" value="1"/>
</dbReference>
<dbReference type="PRINTS" id="PR00320">
    <property type="entry name" value="GPROTEINBRPT"/>
</dbReference>
<dbReference type="PROSITE" id="PS50294">
    <property type="entry name" value="WD_REPEATS_REGION"/>
    <property type="match status" value="1"/>
</dbReference>
<dbReference type="InterPro" id="IPR001680">
    <property type="entry name" value="WD40_rpt"/>
</dbReference>
<dbReference type="InterPro" id="IPR050505">
    <property type="entry name" value="WDR55/POC1"/>
</dbReference>
<dbReference type="PROSITE" id="PS50082">
    <property type="entry name" value="WD_REPEATS_2"/>
    <property type="match status" value="2"/>
</dbReference>
<dbReference type="SUPFAM" id="SSF50978">
    <property type="entry name" value="WD40 repeat-like"/>
    <property type="match status" value="2"/>
</dbReference>
<dbReference type="PANTHER" id="PTHR44019:SF8">
    <property type="entry name" value="POC1 CENTRIOLAR PROTEIN HOMOLOG"/>
    <property type="match status" value="1"/>
</dbReference>
<feature type="region of interest" description="Disordered" evidence="4">
    <location>
        <begin position="1"/>
        <end position="23"/>
    </location>
</feature>
<evidence type="ECO:0000256" key="2">
    <source>
        <dbReference type="ARBA" id="ARBA00022737"/>
    </source>
</evidence>
<dbReference type="Gene3D" id="3.40.50.300">
    <property type="entry name" value="P-loop containing nucleotide triphosphate hydrolases"/>
    <property type="match status" value="1"/>
</dbReference>
<dbReference type="InterPro" id="IPR027417">
    <property type="entry name" value="P-loop_NTPase"/>
</dbReference>
<comment type="caution">
    <text evidence="5">The sequence shown here is derived from an EMBL/GenBank/DDBJ whole genome shotgun (WGS) entry which is preliminary data.</text>
</comment>
<dbReference type="InterPro" id="IPR036322">
    <property type="entry name" value="WD40_repeat_dom_sf"/>
</dbReference>
<evidence type="ECO:0008006" key="7">
    <source>
        <dbReference type="Google" id="ProtNLM"/>
    </source>
</evidence>
<accession>A0A919JCS0</accession>
<feature type="repeat" description="WD" evidence="3">
    <location>
        <begin position="914"/>
        <end position="950"/>
    </location>
</feature>
<dbReference type="Proteomes" id="UP000647172">
    <property type="component" value="Unassembled WGS sequence"/>
</dbReference>
<dbReference type="Gene3D" id="2.130.10.10">
    <property type="entry name" value="YVTN repeat-like/Quinoprotein amine dehydrogenase"/>
    <property type="match status" value="3"/>
</dbReference>
<dbReference type="AlphaFoldDB" id="A0A919JCS0"/>
<gene>
    <name evidence="5" type="ORF">Ani05nite_00460</name>
</gene>
<feature type="repeat" description="WD" evidence="3">
    <location>
        <begin position="869"/>
        <end position="903"/>
    </location>
</feature>
<dbReference type="InterPro" id="IPR015943">
    <property type="entry name" value="WD40/YVTN_repeat-like_dom_sf"/>
</dbReference>
<evidence type="ECO:0000256" key="4">
    <source>
        <dbReference type="SAM" id="MobiDB-lite"/>
    </source>
</evidence>
<dbReference type="InterPro" id="IPR019775">
    <property type="entry name" value="WD40_repeat_CS"/>
</dbReference>
<evidence type="ECO:0000313" key="5">
    <source>
        <dbReference type="EMBL" id="GIE46512.1"/>
    </source>
</evidence>
<dbReference type="Pfam" id="PF00400">
    <property type="entry name" value="WD40"/>
    <property type="match status" value="3"/>
</dbReference>
<protein>
    <recommendedName>
        <fullName evidence="7">WD40 repeat</fullName>
    </recommendedName>
</protein>
<dbReference type="InterPro" id="IPR020472">
    <property type="entry name" value="WD40_PAC1"/>
</dbReference>
<dbReference type="PANTHER" id="PTHR44019">
    <property type="entry name" value="WD REPEAT-CONTAINING PROTEIN 55"/>
    <property type="match status" value="1"/>
</dbReference>
<dbReference type="PROSITE" id="PS00678">
    <property type="entry name" value="WD_REPEATS_1"/>
    <property type="match status" value="1"/>
</dbReference>
<proteinExistence type="predicted"/>
<reference evidence="5" key="1">
    <citation type="submission" date="2021-01" db="EMBL/GenBank/DDBJ databases">
        <title>Whole genome shotgun sequence of Actinoplanes nipponensis NBRC 14063.</title>
        <authorList>
            <person name="Komaki H."/>
            <person name="Tamura T."/>
        </authorList>
    </citation>
    <scope>NUCLEOTIDE SEQUENCE</scope>
    <source>
        <strain evidence="5">NBRC 14063</strain>
    </source>
</reference>
<evidence type="ECO:0000313" key="6">
    <source>
        <dbReference type="Proteomes" id="UP000647172"/>
    </source>
</evidence>
<evidence type="ECO:0000256" key="3">
    <source>
        <dbReference type="PROSITE-ProRule" id="PRU00221"/>
    </source>
</evidence>
<dbReference type="SMART" id="SM00320">
    <property type="entry name" value="WD40"/>
    <property type="match status" value="10"/>
</dbReference>
<organism evidence="5 6">
    <name type="scientific">Actinoplanes nipponensis</name>
    <dbReference type="NCBI Taxonomy" id="135950"/>
    <lineage>
        <taxon>Bacteria</taxon>
        <taxon>Bacillati</taxon>
        <taxon>Actinomycetota</taxon>
        <taxon>Actinomycetes</taxon>
        <taxon>Micromonosporales</taxon>
        <taxon>Micromonosporaceae</taxon>
        <taxon>Actinoplanes</taxon>
    </lineage>
</organism>
<evidence type="ECO:0000256" key="1">
    <source>
        <dbReference type="ARBA" id="ARBA00022574"/>
    </source>
</evidence>
<dbReference type="EMBL" id="BOMQ01000003">
    <property type="protein sequence ID" value="GIE46512.1"/>
    <property type="molecule type" value="Genomic_DNA"/>
</dbReference>
<keyword evidence="1 3" id="KW-0853">WD repeat</keyword>
<keyword evidence="6" id="KW-1185">Reference proteome</keyword>
<name>A0A919JCS0_9ACTN</name>
<keyword evidence="2" id="KW-0677">Repeat</keyword>